<dbReference type="InterPro" id="IPR038607">
    <property type="entry name" value="PhoD-like_sf"/>
</dbReference>
<dbReference type="Proteomes" id="UP000431485">
    <property type="component" value="Unassembled WGS sequence"/>
</dbReference>
<gene>
    <name evidence="1" type="ORF">GIR22_12245</name>
</gene>
<comment type="caution">
    <text evidence="1">The sequence shown here is derived from an EMBL/GenBank/DDBJ whole genome shotgun (WGS) entry which is preliminary data.</text>
</comment>
<organism evidence="1 2">
    <name type="scientific">Pseudomonas karstica</name>
    <dbReference type="NCBI Taxonomy" id="1055468"/>
    <lineage>
        <taxon>Bacteria</taxon>
        <taxon>Pseudomonadati</taxon>
        <taxon>Pseudomonadota</taxon>
        <taxon>Gammaproteobacteria</taxon>
        <taxon>Pseudomonadales</taxon>
        <taxon>Pseudomonadaceae</taxon>
        <taxon>Pseudomonas</taxon>
    </lineage>
</organism>
<sequence>MSRPDTLPAVLAGPLLRRLEPRRLVLWLVGSRALALTLRLQLPGQTLDIELDTEHCQVISVGHQAFIHLIDVSLADALPLDETIGYDLLINETHGHPCGIAQWAPHLLYANTQNPNFVLHSHIHQLMHGSCRKPHHPADEGLLCVDRLLADAPTLAERPALLMMSGDQVYADDVAGPMLRAIHQLIDRLGLFDEHLDGAVVDDSAKLYEHPASYYHRADLLPALKQNETLRERFFGGVKKPIFTSSTADNHLVTFAEVIAMYLLAWSPTPWTLITPQAPQLTTEEQARYAREQVQIDNFRNGLGGVARVFSHLSCLMIFDDHDITDDWNLSAQWEETAYGHAFSKRIIGNALLAYMLCQGWGNNPDAFEELLGQTRTLTAQAHNNYLDARAQDELVDTLLKFQQWHYVLPTTPALVVLDTRTRRWRSEFNLKQPSGLLDWEALSELQQELLDHPSAIIVSPTPVFGVKLIEAVQKVFSWCGYPLLVDAENWMAHRGGAQVILNIFRHSRTPGNYVILSGDVHYSFVYEVLIRHRNAGPKIWQITSSGIKNEFPRRLLDWFDRLNRWLYSPRSPLNWLTRRRPMEVVPHIPEHAQAGERLWNCAGIGQVYFNELGQPEAIYQHNADGTPRTKMLAPQ</sequence>
<dbReference type="EMBL" id="WLYI01000014">
    <property type="protein sequence ID" value="MTD19889.1"/>
    <property type="molecule type" value="Genomic_DNA"/>
</dbReference>
<protein>
    <submittedName>
        <fullName evidence="1">Alkaline phosphatase family protein</fullName>
    </submittedName>
</protein>
<dbReference type="InterPro" id="IPR029052">
    <property type="entry name" value="Metallo-depent_PP-like"/>
</dbReference>
<dbReference type="PANTHER" id="PTHR37031:SF2">
    <property type="entry name" value="PHOD-LIKE PHOSPHATASE METALLOPHOSPHATASE DOMAIN-CONTAINING PROTEIN"/>
    <property type="match status" value="1"/>
</dbReference>
<dbReference type="Gene3D" id="3.60.21.70">
    <property type="entry name" value="PhoD-like phosphatase"/>
    <property type="match status" value="1"/>
</dbReference>
<dbReference type="PANTHER" id="PTHR37031">
    <property type="entry name" value="METALLOPHOSPHATASE BINDING DOMAIN PROTEIN"/>
    <property type="match status" value="1"/>
</dbReference>
<evidence type="ECO:0000313" key="1">
    <source>
        <dbReference type="EMBL" id="MTD19889.1"/>
    </source>
</evidence>
<proteinExistence type="predicted"/>
<dbReference type="OrthoDB" id="9795624at2"/>
<keyword evidence="2" id="KW-1185">Reference proteome</keyword>
<reference evidence="1 2" key="1">
    <citation type="submission" date="2019-11" db="EMBL/GenBank/DDBJ databases">
        <title>Pseudmonas karstica sp. nov. and Pseudomonas spelaei sp. nov. from caves.</title>
        <authorList>
            <person name="Zeman M."/>
        </authorList>
    </citation>
    <scope>NUCLEOTIDE SEQUENCE [LARGE SCALE GENOMIC DNA]</scope>
    <source>
        <strain evidence="1 2">CCM 7891</strain>
    </source>
</reference>
<name>A0A7X2UY96_9PSED</name>
<dbReference type="SUPFAM" id="SSF56300">
    <property type="entry name" value="Metallo-dependent phosphatases"/>
    <property type="match status" value="1"/>
</dbReference>
<accession>A0A7X2UY96</accession>
<dbReference type="AlphaFoldDB" id="A0A7X2UY96"/>
<dbReference type="RefSeq" id="WP_154743571.1">
    <property type="nucleotide sequence ID" value="NZ_JBHSTG010000049.1"/>
</dbReference>
<evidence type="ECO:0000313" key="2">
    <source>
        <dbReference type="Proteomes" id="UP000431485"/>
    </source>
</evidence>